<dbReference type="GO" id="GO:0008270">
    <property type="term" value="F:zinc ion binding"/>
    <property type="evidence" value="ECO:0007669"/>
    <property type="project" value="InterPro"/>
</dbReference>
<feature type="region of interest" description="Disordered" evidence="1">
    <location>
        <begin position="101"/>
        <end position="140"/>
    </location>
</feature>
<comment type="caution">
    <text evidence="2">The sequence shown here is derived from an EMBL/GenBank/DDBJ whole genome shotgun (WGS) entry which is preliminary data.</text>
</comment>
<feature type="region of interest" description="Disordered" evidence="1">
    <location>
        <begin position="32"/>
        <end position="64"/>
    </location>
</feature>
<proteinExistence type="predicted"/>
<feature type="non-terminal residue" evidence="2">
    <location>
        <position position="1"/>
    </location>
</feature>
<dbReference type="InterPro" id="IPR036875">
    <property type="entry name" value="Znf_CCHC_sf"/>
</dbReference>
<reference evidence="2 3" key="1">
    <citation type="journal article" date="2018" name="BMC Genomics">
        <title>Comparative genome analyses reveal sequence features reflecting distinct modes of host-adaptation between dicot and monocot powdery mildew.</title>
        <authorList>
            <person name="Wu Y."/>
            <person name="Ma X."/>
            <person name="Pan Z."/>
            <person name="Kale S.D."/>
            <person name="Song Y."/>
            <person name="King H."/>
            <person name="Zhang Q."/>
            <person name="Presley C."/>
            <person name="Deng X."/>
            <person name="Wei C.I."/>
            <person name="Xiao S."/>
        </authorList>
    </citation>
    <scope>NUCLEOTIDE SEQUENCE [LARGE SCALE GENOMIC DNA]</scope>
    <source>
        <strain evidence="2">UMSG1</strain>
    </source>
</reference>
<dbReference type="EMBL" id="MCBS01021900">
    <property type="protein sequence ID" value="RKF77498.1"/>
    <property type="molecule type" value="Genomic_DNA"/>
</dbReference>
<gene>
    <name evidence="2" type="ORF">GcM1_219076</name>
</gene>
<dbReference type="GO" id="GO:0003676">
    <property type="term" value="F:nucleic acid binding"/>
    <property type="evidence" value="ECO:0007669"/>
    <property type="project" value="InterPro"/>
</dbReference>
<dbReference type="SUPFAM" id="SSF57756">
    <property type="entry name" value="Retrovirus zinc finger-like domains"/>
    <property type="match status" value="1"/>
</dbReference>
<organism evidence="2 3">
    <name type="scientific">Golovinomyces cichoracearum</name>
    <dbReference type="NCBI Taxonomy" id="62708"/>
    <lineage>
        <taxon>Eukaryota</taxon>
        <taxon>Fungi</taxon>
        <taxon>Dikarya</taxon>
        <taxon>Ascomycota</taxon>
        <taxon>Pezizomycotina</taxon>
        <taxon>Leotiomycetes</taxon>
        <taxon>Erysiphales</taxon>
        <taxon>Erysiphaceae</taxon>
        <taxon>Golovinomyces</taxon>
    </lineage>
</organism>
<evidence type="ECO:0000313" key="3">
    <source>
        <dbReference type="Proteomes" id="UP000285326"/>
    </source>
</evidence>
<evidence type="ECO:0008006" key="4">
    <source>
        <dbReference type="Google" id="ProtNLM"/>
    </source>
</evidence>
<evidence type="ECO:0000313" key="2">
    <source>
        <dbReference type="EMBL" id="RKF77498.1"/>
    </source>
</evidence>
<protein>
    <recommendedName>
        <fullName evidence="4">CCHC-type domain-containing protein</fullName>
    </recommendedName>
</protein>
<evidence type="ECO:0000256" key="1">
    <source>
        <dbReference type="SAM" id="MobiDB-lite"/>
    </source>
</evidence>
<dbReference type="AlphaFoldDB" id="A0A420ISI5"/>
<accession>A0A420ISI5</accession>
<name>A0A420ISI5_9PEZI</name>
<dbReference type="Proteomes" id="UP000285326">
    <property type="component" value="Unassembled WGS sequence"/>
</dbReference>
<feature type="compositionally biased region" description="Polar residues" evidence="1">
    <location>
        <begin position="34"/>
        <end position="44"/>
    </location>
</feature>
<sequence length="140" mass="16064">VDYTNSVTDAATRANRAAEKYSIFTDKARLGASSHVSNSTGQNKNLEHINSPRKFPSASTPKRDQFDKAMKEGLCLTCFKPGHKSYECRKNFPSNFLVQNRENRINNPHQKMFPENNYEPKLEPENVELENQEQKKSGNW</sequence>